<dbReference type="AlphaFoldDB" id="A0A1D9P3J2"/>
<accession>A0A1D9P3J2</accession>
<evidence type="ECO:0000256" key="2">
    <source>
        <dbReference type="SAM" id="SignalP"/>
    </source>
</evidence>
<organism evidence="3 4">
    <name type="scientific">Butyrivibrio hungatei</name>
    <dbReference type="NCBI Taxonomy" id="185008"/>
    <lineage>
        <taxon>Bacteria</taxon>
        <taxon>Bacillati</taxon>
        <taxon>Bacillota</taxon>
        <taxon>Clostridia</taxon>
        <taxon>Lachnospirales</taxon>
        <taxon>Lachnospiraceae</taxon>
        <taxon>Butyrivibrio</taxon>
    </lineage>
</organism>
<reference evidence="4" key="1">
    <citation type="submission" date="2016-10" db="EMBL/GenBank/DDBJ databases">
        <title>The complete genome sequence of the rumen bacterium Butyrivibrio hungatei MB2003.</title>
        <authorList>
            <person name="Palevich N."/>
            <person name="Kelly W.J."/>
            <person name="Leahy S.C."/>
            <person name="Altermann E."/>
            <person name="Rakonjac J."/>
            <person name="Attwood G.T."/>
        </authorList>
    </citation>
    <scope>NUCLEOTIDE SEQUENCE [LARGE SCALE GENOMIC DNA]</scope>
    <source>
        <strain evidence="4">MB2003</strain>
    </source>
</reference>
<evidence type="ECO:0000313" key="4">
    <source>
        <dbReference type="Proteomes" id="UP000179284"/>
    </source>
</evidence>
<keyword evidence="2" id="KW-0732">Signal</keyword>
<dbReference type="KEGG" id="bhu:bhn_I2154"/>
<feature type="chain" id="PRO_5038740889" description="Cell surface protein" evidence="2">
    <location>
        <begin position="23"/>
        <end position="238"/>
    </location>
</feature>
<dbReference type="Proteomes" id="UP000179284">
    <property type="component" value="Chromosome I"/>
</dbReference>
<evidence type="ECO:0008006" key="5">
    <source>
        <dbReference type="Google" id="ProtNLM"/>
    </source>
</evidence>
<evidence type="ECO:0000256" key="1">
    <source>
        <dbReference type="SAM" id="MobiDB-lite"/>
    </source>
</evidence>
<keyword evidence="4" id="KW-1185">Reference proteome</keyword>
<dbReference type="OrthoDB" id="2001094at2"/>
<feature type="compositionally biased region" description="Low complexity" evidence="1">
    <location>
        <begin position="81"/>
        <end position="90"/>
    </location>
</feature>
<feature type="region of interest" description="Disordered" evidence="1">
    <location>
        <begin position="78"/>
        <end position="102"/>
    </location>
</feature>
<protein>
    <recommendedName>
        <fullName evidence="5">Cell surface protein</fullName>
    </recommendedName>
</protein>
<gene>
    <name evidence="3" type="ORF">bhn_I2154</name>
</gene>
<dbReference type="EMBL" id="CP017831">
    <property type="protein sequence ID" value="AOZ97187.1"/>
    <property type="molecule type" value="Genomic_DNA"/>
</dbReference>
<feature type="signal peptide" evidence="2">
    <location>
        <begin position="1"/>
        <end position="22"/>
    </location>
</feature>
<dbReference type="RefSeq" id="WP_071176808.1">
    <property type="nucleotide sequence ID" value="NZ_CP017831.1"/>
</dbReference>
<sequence length="238" mass="24849">MKKILALMVVGVMMFSSTLCVCAENAASTGTSTDNNVGGSISISKEEWEKMQKNQEENNKTIAELTKQIQSLTNAVRAGQNNNNNNNKSSSGGGSGKSSGSSANEFYKRNNIVGYGSNIVGQGGHVEINGGKSNVTFVLTPATNGQLTSATSLAANVGGSLLNVVTTSSPGASFTSAKVNFYVSGVVVGDNIAVYQIQNNQWVQLPTAEIRKDHVVVNMTKHGTIAFVRVPVLASVTG</sequence>
<name>A0A1D9P3J2_9FIRM</name>
<evidence type="ECO:0000313" key="3">
    <source>
        <dbReference type="EMBL" id="AOZ97187.1"/>
    </source>
</evidence>
<proteinExistence type="predicted"/>